<dbReference type="InterPro" id="IPR036890">
    <property type="entry name" value="HATPase_C_sf"/>
</dbReference>
<reference evidence="1 2" key="1">
    <citation type="submission" date="2014-12" db="EMBL/GenBank/DDBJ databases">
        <title>Genome sequencing of Photobacterium gaetbulicola AD005a.</title>
        <authorList>
            <person name="Adrian T.G.S."/>
            <person name="Chan K.G."/>
        </authorList>
    </citation>
    <scope>NUCLEOTIDE SEQUENCE [LARGE SCALE GENOMIC DNA]</scope>
    <source>
        <strain evidence="1 2">AD005a</strain>
    </source>
</reference>
<dbReference type="AlphaFoldDB" id="A0A0B9GGK2"/>
<comment type="caution">
    <text evidence="1">The sequence shown here is derived from an EMBL/GenBank/DDBJ whole genome shotgun (WGS) entry which is preliminary data.</text>
</comment>
<gene>
    <name evidence="1" type="ORF">RJ45_09395</name>
</gene>
<dbReference type="SUPFAM" id="SSF55874">
    <property type="entry name" value="ATPase domain of HSP90 chaperone/DNA topoisomerase II/histidine kinase"/>
    <property type="match status" value="1"/>
</dbReference>
<dbReference type="Pfam" id="PF13589">
    <property type="entry name" value="HATPase_c_3"/>
    <property type="match status" value="1"/>
</dbReference>
<dbReference type="Gene3D" id="3.30.565.10">
    <property type="entry name" value="Histidine kinase-like ATPase, C-terminal domain"/>
    <property type="match status" value="1"/>
</dbReference>
<accession>A0A0B9GGK2</accession>
<organism evidence="1 2">
    <name type="scientific">Photobacterium gaetbulicola</name>
    <dbReference type="NCBI Taxonomy" id="1295392"/>
    <lineage>
        <taxon>Bacteria</taxon>
        <taxon>Pseudomonadati</taxon>
        <taxon>Pseudomonadota</taxon>
        <taxon>Gammaproteobacteria</taxon>
        <taxon>Vibrionales</taxon>
        <taxon>Vibrionaceae</taxon>
        <taxon>Photobacterium</taxon>
    </lineage>
</organism>
<dbReference type="Proteomes" id="UP000031278">
    <property type="component" value="Unassembled WGS sequence"/>
</dbReference>
<evidence type="ECO:0000313" key="2">
    <source>
        <dbReference type="Proteomes" id="UP000031278"/>
    </source>
</evidence>
<dbReference type="EMBL" id="JWLZ01000148">
    <property type="protein sequence ID" value="KHT63905.1"/>
    <property type="molecule type" value="Genomic_DNA"/>
</dbReference>
<protein>
    <submittedName>
        <fullName evidence="1">ATPase</fullName>
    </submittedName>
</protein>
<dbReference type="RefSeq" id="WP_039460869.1">
    <property type="nucleotide sequence ID" value="NZ_JWLZ01000148.1"/>
</dbReference>
<evidence type="ECO:0000313" key="1">
    <source>
        <dbReference type="EMBL" id="KHT63905.1"/>
    </source>
</evidence>
<name>A0A0B9GGK2_9GAMM</name>
<proteinExistence type="predicted"/>
<sequence length="488" mass="55422">MVEALRGLGYSTATALADIIDNSISAGADTINIQFDWYEGSSTISILDNGSGMDASELLSAMRLGDKNPLHERDGDDLGRFGLGLKTASFSQCRRLTVATKKTGEEENQCLRWDLDVLSDSTEDGWYLLRGTHSGSEKHIEPLDSLQRGTIVVWERLDRIVTPGFDEQAFFDLIDSVEQHLSMVFHRYLEGRNPKLTLKINKKALQPWDPFMMGHPAKPWATSTIPMPSEPKVELECHVLPHKDKLSKQEYEKAAGPSGWTQQQGFYVYRNERLLVPGSWLGLRLGNSSNKDEAHQLARIKLDISNDADELWKIDIRKSRAQLPPGLRKFLARYAKETRERARKTFAFRGKVTNRQGSVEIQRIWDRKESPKGTKYSLDRKHPAIQNLIRNAEHLSEDVNVLLRLIEGTVPVQRIWLDTAENKEAPQSGFDSLPSNGMSEMISVILKNMVNNQKITLQQAKESLMTTEPFQDYPELIRHVSLENKNEK</sequence>